<keyword evidence="2" id="KW-1185">Reference proteome</keyword>
<comment type="caution">
    <text evidence="1">The sequence shown here is derived from an EMBL/GenBank/DDBJ whole genome shotgun (WGS) entry which is preliminary data.</text>
</comment>
<dbReference type="PANTHER" id="PTHR13097:SF7">
    <property type="entry name" value="GENERAL TRANSCRIPTION FACTOR IIE SUBUNIT 1"/>
    <property type="match status" value="1"/>
</dbReference>
<reference evidence="1 2" key="1">
    <citation type="journal article" date="2024" name="BMC Biol.">
        <title>Comparative genomics of Ascetosporea gives new insight into the evolutionary basis for animal parasitism in Rhizaria.</title>
        <authorList>
            <person name="Hiltunen Thoren M."/>
            <person name="Onut-Brannstrom I."/>
            <person name="Alfjorden A."/>
            <person name="Peckova H."/>
            <person name="Swords F."/>
            <person name="Hooper C."/>
            <person name="Holzer A.S."/>
            <person name="Bass D."/>
            <person name="Burki F."/>
        </authorList>
    </citation>
    <scope>NUCLEOTIDE SEQUENCE [LARGE SCALE GENOMIC DNA]</scope>
    <source>
        <strain evidence="1">20-A016</strain>
    </source>
</reference>
<sequence length="138" mass="15582">MGNLSASKVREALVFPVSHCLVTTTSLKSSQSQSFKTSNFFYRLDPIQFLTAVKFRIMKIQLELDQKVTENTFFCGNKDCEEKDAKIDVMQLLSGKINKKGEFVCESCDQVLVSSAKTSESSNRDLLKKFNLQIEPVL</sequence>
<gene>
    <name evidence="1" type="ORF">MHBO_000231</name>
</gene>
<organism evidence="1 2">
    <name type="scientific">Bonamia ostreae</name>
    <dbReference type="NCBI Taxonomy" id="126728"/>
    <lineage>
        <taxon>Eukaryota</taxon>
        <taxon>Sar</taxon>
        <taxon>Rhizaria</taxon>
        <taxon>Endomyxa</taxon>
        <taxon>Ascetosporea</taxon>
        <taxon>Haplosporida</taxon>
        <taxon>Bonamia</taxon>
    </lineage>
</organism>
<dbReference type="InterPro" id="IPR039997">
    <property type="entry name" value="TFE"/>
</dbReference>
<accession>A0ABV2AEV1</accession>
<dbReference type="PANTHER" id="PTHR13097">
    <property type="entry name" value="TRANSCRIPTION INITIATION FACTOR IIE, ALPHA SUBUNIT"/>
    <property type="match status" value="1"/>
</dbReference>
<dbReference type="EMBL" id="JBDODL010000030">
    <property type="protein sequence ID" value="MES1918231.1"/>
    <property type="molecule type" value="Genomic_DNA"/>
</dbReference>
<dbReference type="Proteomes" id="UP001439008">
    <property type="component" value="Unassembled WGS sequence"/>
</dbReference>
<name>A0ABV2AEV1_9EUKA</name>
<protein>
    <submittedName>
        <fullName evidence="1">Uncharacterized protein</fullName>
    </submittedName>
</protein>
<evidence type="ECO:0000313" key="2">
    <source>
        <dbReference type="Proteomes" id="UP001439008"/>
    </source>
</evidence>
<proteinExistence type="predicted"/>
<evidence type="ECO:0000313" key="1">
    <source>
        <dbReference type="EMBL" id="MES1918231.1"/>
    </source>
</evidence>